<dbReference type="EMBL" id="CAKOFQ010007180">
    <property type="protein sequence ID" value="CAH1993675.1"/>
    <property type="molecule type" value="Genomic_DNA"/>
</dbReference>
<gene>
    <name evidence="1" type="ORF">ACAOBT_LOCUS21655</name>
</gene>
<name>A0A9P0L9H6_ACAOB</name>
<evidence type="ECO:0000313" key="2">
    <source>
        <dbReference type="Proteomes" id="UP001152888"/>
    </source>
</evidence>
<organism evidence="1 2">
    <name type="scientific">Acanthoscelides obtectus</name>
    <name type="common">Bean weevil</name>
    <name type="synonym">Bruchus obtectus</name>
    <dbReference type="NCBI Taxonomy" id="200917"/>
    <lineage>
        <taxon>Eukaryota</taxon>
        <taxon>Metazoa</taxon>
        <taxon>Ecdysozoa</taxon>
        <taxon>Arthropoda</taxon>
        <taxon>Hexapoda</taxon>
        <taxon>Insecta</taxon>
        <taxon>Pterygota</taxon>
        <taxon>Neoptera</taxon>
        <taxon>Endopterygota</taxon>
        <taxon>Coleoptera</taxon>
        <taxon>Polyphaga</taxon>
        <taxon>Cucujiformia</taxon>
        <taxon>Chrysomeloidea</taxon>
        <taxon>Chrysomelidae</taxon>
        <taxon>Bruchinae</taxon>
        <taxon>Bruchini</taxon>
        <taxon>Acanthoscelides</taxon>
    </lineage>
</organism>
<dbReference type="AlphaFoldDB" id="A0A9P0L9H6"/>
<comment type="caution">
    <text evidence="1">The sequence shown here is derived from an EMBL/GenBank/DDBJ whole genome shotgun (WGS) entry which is preliminary data.</text>
</comment>
<proteinExistence type="predicted"/>
<reference evidence="1" key="1">
    <citation type="submission" date="2022-03" db="EMBL/GenBank/DDBJ databases">
        <authorList>
            <person name="Sayadi A."/>
        </authorList>
    </citation>
    <scope>NUCLEOTIDE SEQUENCE</scope>
</reference>
<dbReference type="Proteomes" id="UP001152888">
    <property type="component" value="Unassembled WGS sequence"/>
</dbReference>
<keyword evidence="2" id="KW-1185">Reference proteome</keyword>
<evidence type="ECO:0000313" key="1">
    <source>
        <dbReference type="EMBL" id="CAH1993675.1"/>
    </source>
</evidence>
<accession>A0A9P0L9H6</accession>
<sequence length="69" mass="8059">MYKDLTKERSATLLPRTSRSRNTYIRICYVSFYTTSWASSCVIKEDGPPDMPMLSRNLKFCINKPYSLI</sequence>
<protein>
    <submittedName>
        <fullName evidence="1">Uncharacterized protein</fullName>
    </submittedName>
</protein>